<feature type="binding site" evidence="13">
    <location>
        <position position="411"/>
    </location>
    <ligand>
        <name>[4Fe-4S] cluster</name>
        <dbReference type="ChEBI" id="CHEBI:49883"/>
    </ligand>
</feature>
<dbReference type="PROSITE" id="PS01244">
    <property type="entry name" value="ACONITASE_2"/>
    <property type="match status" value="1"/>
</dbReference>
<evidence type="ECO:0000256" key="4">
    <source>
        <dbReference type="ARBA" id="ARBA00022430"/>
    </source>
</evidence>
<feature type="binding site" evidence="13">
    <location>
        <position position="348"/>
    </location>
    <ligand>
        <name>[4Fe-4S] cluster</name>
        <dbReference type="ChEBI" id="CHEBI:49883"/>
    </ligand>
</feature>
<dbReference type="GO" id="GO:0009098">
    <property type="term" value="P:L-leucine biosynthetic process"/>
    <property type="evidence" value="ECO:0007669"/>
    <property type="project" value="UniProtKB-UniRule"/>
</dbReference>
<dbReference type="eggNOG" id="COG0065">
    <property type="taxonomic scope" value="Bacteria"/>
</dbReference>
<evidence type="ECO:0000256" key="9">
    <source>
        <dbReference type="ARBA" id="ARBA00023014"/>
    </source>
</evidence>
<dbReference type="NCBIfam" id="NF004016">
    <property type="entry name" value="PRK05478.1"/>
    <property type="match status" value="1"/>
</dbReference>
<dbReference type="HAMAP" id="MF_01026">
    <property type="entry name" value="LeuC_type1"/>
    <property type="match status" value="1"/>
</dbReference>
<keyword evidence="10 13" id="KW-0456">Lyase</keyword>
<evidence type="ECO:0000256" key="11">
    <source>
        <dbReference type="ARBA" id="ARBA00023304"/>
    </source>
</evidence>
<dbReference type="PRINTS" id="PR00415">
    <property type="entry name" value="ACONITASE"/>
</dbReference>
<feature type="domain" description="Aconitase/3-isopropylmalate dehydratase large subunit alpha/beta/alpha" evidence="14">
    <location>
        <begin position="8"/>
        <end position="458"/>
    </location>
</feature>
<keyword evidence="16" id="KW-1185">Reference proteome</keyword>
<dbReference type="GO" id="GO:0051539">
    <property type="term" value="F:4 iron, 4 sulfur cluster binding"/>
    <property type="evidence" value="ECO:0007669"/>
    <property type="project" value="UniProtKB-KW"/>
</dbReference>
<dbReference type="PANTHER" id="PTHR43822:SF9">
    <property type="entry name" value="3-ISOPROPYLMALATE DEHYDRATASE"/>
    <property type="match status" value="1"/>
</dbReference>
<dbReference type="GO" id="GO:0003994">
    <property type="term" value="F:aconitate hydratase activity"/>
    <property type="evidence" value="ECO:0007669"/>
    <property type="project" value="UniProtKB-EC"/>
</dbReference>
<dbReference type="GO" id="GO:0046872">
    <property type="term" value="F:metal ion binding"/>
    <property type="evidence" value="ECO:0007669"/>
    <property type="project" value="UniProtKB-KW"/>
</dbReference>
<dbReference type="PANTHER" id="PTHR43822">
    <property type="entry name" value="HOMOACONITASE, MITOCHONDRIAL-RELATED"/>
    <property type="match status" value="1"/>
</dbReference>
<dbReference type="InterPro" id="IPR018136">
    <property type="entry name" value="Aconitase_4Fe-4S_BS"/>
</dbReference>
<evidence type="ECO:0000259" key="14">
    <source>
        <dbReference type="Pfam" id="PF00330"/>
    </source>
</evidence>
<keyword evidence="4 13" id="KW-0432">Leucine biosynthesis</keyword>
<comment type="subunit">
    <text evidence="13">Heterodimer of LeuC and LeuD.</text>
</comment>
<dbReference type="InterPro" id="IPR015931">
    <property type="entry name" value="Acnase/IPM_dHydase_lsu_aba_1/3"/>
</dbReference>
<evidence type="ECO:0000256" key="3">
    <source>
        <dbReference type="ARBA" id="ARBA00004729"/>
    </source>
</evidence>
<dbReference type="CDD" id="cd01583">
    <property type="entry name" value="IPMI"/>
    <property type="match status" value="1"/>
</dbReference>
<dbReference type="Pfam" id="PF00330">
    <property type="entry name" value="Aconitase"/>
    <property type="match status" value="1"/>
</dbReference>
<evidence type="ECO:0000256" key="10">
    <source>
        <dbReference type="ARBA" id="ARBA00023239"/>
    </source>
</evidence>
<name>A0A1I7J2N4_9BACL</name>
<dbReference type="FunFam" id="3.30.499.10:FF:000007">
    <property type="entry name" value="3-isopropylmalate dehydratase large subunit"/>
    <property type="match status" value="1"/>
</dbReference>
<evidence type="ECO:0000256" key="8">
    <source>
        <dbReference type="ARBA" id="ARBA00023004"/>
    </source>
</evidence>
<dbReference type="RefSeq" id="WP_074951813.1">
    <property type="nucleotide sequence ID" value="NZ_FPBV01000008.1"/>
</dbReference>
<dbReference type="InterPro" id="IPR001030">
    <property type="entry name" value="Acoase/IPM_deHydtase_lsu_aba"/>
</dbReference>
<comment type="pathway">
    <text evidence="3 13">Amino-acid biosynthesis; L-leucine biosynthesis; L-leucine from 3-methyl-2-oxobutanoate: step 2/4.</text>
</comment>
<keyword evidence="7 13" id="KW-0479">Metal-binding</keyword>
<dbReference type="STRING" id="392015.SAMN05421543_10888"/>
<dbReference type="UniPathway" id="UPA00048">
    <property type="reaction ID" value="UER00071"/>
</dbReference>
<evidence type="ECO:0000256" key="7">
    <source>
        <dbReference type="ARBA" id="ARBA00022723"/>
    </source>
</evidence>
<comment type="catalytic activity">
    <reaction evidence="12">
        <text>citrate = D-threo-isocitrate</text>
        <dbReference type="Rhea" id="RHEA:10336"/>
        <dbReference type="ChEBI" id="CHEBI:15562"/>
        <dbReference type="ChEBI" id="CHEBI:16947"/>
        <dbReference type="EC" id="4.2.1.3"/>
    </reaction>
</comment>
<proteinExistence type="inferred from homology"/>
<keyword evidence="8 13" id="KW-0408">Iron</keyword>
<protein>
    <recommendedName>
        <fullName evidence="13">3-isopropylmalate dehydratase large subunit</fullName>
        <ecNumber evidence="13">4.2.1.33</ecNumber>
    </recommendedName>
    <alternativeName>
        <fullName evidence="13">Alpha-IPM isomerase</fullName>
        <shortName evidence="13">IPMI</shortName>
    </alternativeName>
    <alternativeName>
        <fullName evidence="13">Isopropylmalate isomerase</fullName>
    </alternativeName>
</protein>
<keyword evidence="11 13" id="KW-0100">Branched-chain amino acid biosynthesis</keyword>
<comment type="function">
    <text evidence="2 13">Catalyzes the isomerization between 2-isopropylmalate and 3-isopropylmalate, via the formation of 2-isopropylmaleate.</text>
</comment>
<keyword evidence="6 13" id="KW-0028">Amino-acid biosynthesis</keyword>
<feature type="binding site" evidence="13">
    <location>
        <position position="408"/>
    </location>
    <ligand>
        <name>[4Fe-4S] cluster</name>
        <dbReference type="ChEBI" id="CHEBI:49883"/>
    </ligand>
</feature>
<evidence type="ECO:0000313" key="16">
    <source>
        <dbReference type="Proteomes" id="UP000183508"/>
    </source>
</evidence>
<dbReference type="InterPro" id="IPR036008">
    <property type="entry name" value="Aconitase_4Fe-4S_dom"/>
</dbReference>
<dbReference type="AlphaFoldDB" id="A0A1I7J2N4"/>
<dbReference type="InterPro" id="IPR050067">
    <property type="entry name" value="IPM_dehydratase_rel_enz"/>
</dbReference>
<evidence type="ECO:0000256" key="6">
    <source>
        <dbReference type="ARBA" id="ARBA00022605"/>
    </source>
</evidence>
<dbReference type="SUPFAM" id="SSF53732">
    <property type="entry name" value="Aconitase iron-sulfur domain"/>
    <property type="match status" value="1"/>
</dbReference>
<organism evidence="15 16">
    <name type="scientific">Alicyclobacillus macrosporangiidus</name>
    <dbReference type="NCBI Taxonomy" id="392015"/>
    <lineage>
        <taxon>Bacteria</taxon>
        <taxon>Bacillati</taxon>
        <taxon>Bacillota</taxon>
        <taxon>Bacilli</taxon>
        <taxon>Bacillales</taxon>
        <taxon>Alicyclobacillaceae</taxon>
        <taxon>Alicyclobacillus</taxon>
    </lineage>
</organism>
<dbReference type="EC" id="4.2.1.33" evidence="13"/>
<evidence type="ECO:0000256" key="12">
    <source>
        <dbReference type="ARBA" id="ARBA00023501"/>
    </source>
</evidence>
<dbReference type="GO" id="GO:0003861">
    <property type="term" value="F:3-isopropylmalate dehydratase activity"/>
    <property type="evidence" value="ECO:0007669"/>
    <property type="project" value="UniProtKB-UniRule"/>
</dbReference>
<dbReference type="EMBL" id="FPBV01000008">
    <property type="protein sequence ID" value="SFU79476.1"/>
    <property type="molecule type" value="Genomic_DNA"/>
</dbReference>
<evidence type="ECO:0000256" key="13">
    <source>
        <dbReference type="HAMAP-Rule" id="MF_01026"/>
    </source>
</evidence>
<keyword evidence="9 13" id="KW-0411">Iron-sulfur</keyword>
<dbReference type="InterPro" id="IPR033941">
    <property type="entry name" value="IPMI_cat"/>
</dbReference>
<reference evidence="16" key="1">
    <citation type="submission" date="2016-10" db="EMBL/GenBank/DDBJ databases">
        <authorList>
            <person name="Varghese N."/>
        </authorList>
    </citation>
    <scope>NUCLEOTIDE SEQUENCE [LARGE SCALE GENOMIC DNA]</scope>
    <source>
        <strain evidence="16">DSM 17980</strain>
    </source>
</reference>
<comment type="cofactor">
    <cofactor evidence="13">
        <name>[4Fe-4S] cluster</name>
        <dbReference type="ChEBI" id="CHEBI:49883"/>
    </cofactor>
    <text evidence="13">Binds 1 [4Fe-4S] cluster per subunit.</text>
</comment>
<comment type="similarity">
    <text evidence="13">Belongs to the aconitase/IPM isomerase family. LeuC type 1 subfamily.</text>
</comment>
<accession>A0A1I7J2N4</accession>
<dbReference type="Proteomes" id="UP000183508">
    <property type="component" value="Unassembled WGS sequence"/>
</dbReference>
<sequence>MAPKTLLDKIWEAHEVVSQGEGKPSLLYIDLHLVHEVTSPQAFDGLRAAGRRVRRPDLTFATMDHNIPTDVPSVIRDPIARKQVEVLAKNCAEFGIHLAGIESPDQGIVHVIGPELGLTQPGKTIVCGDSHTSTHGAFGALAFGIGTSEVEHVLATQCLWQQKPKVLKLELTGRRPAGVTAKDIILGVIAKHGVGFGTGHIIEVCGEVVATMSMEERMTVCNMAIEAGARAGLVAPDETTFAYLRGRPFAPQGEAFERAVAVWRTLRADEGAVYDKTITFDVSDLEPQVTWGTNPGMCTGIKGVVPDPAQAASEVERRAMERALEYMGLAPGTRMEEIPIQHVFIGSCTNARIEDLRQAAAVAKGRKVHPGVRALVVPGSKRVKQQAEAEGLDRVFKEAGFEWREPGCSMCLGMNPDIVPPGERCASTSNRNFEGRQGRGARTHLVSPAMAAAAAIAGHFVDVREWLGQAEAAATGGR</sequence>
<dbReference type="NCBIfam" id="TIGR00170">
    <property type="entry name" value="leuC"/>
    <property type="match status" value="1"/>
</dbReference>
<gene>
    <name evidence="13" type="primary">leuC</name>
    <name evidence="15" type="ORF">SAMN05421543_10888</name>
</gene>
<evidence type="ECO:0000256" key="2">
    <source>
        <dbReference type="ARBA" id="ARBA00002695"/>
    </source>
</evidence>
<keyword evidence="5 13" id="KW-0004">4Fe-4S</keyword>
<dbReference type="OrthoDB" id="9802769at2"/>
<evidence type="ECO:0000313" key="15">
    <source>
        <dbReference type="EMBL" id="SFU79476.1"/>
    </source>
</evidence>
<dbReference type="NCBIfam" id="NF009116">
    <property type="entry name" value="PRK12466.1"/>
    <property type="match status" value="1"/>
</dbReference>
<dbReference type="Gene3D" id="3.30.499.10">
    <property type="entry name" value="Aconitase, domain 3"/>
    <property type="match status" value="2"/>
</dbReference>
<evidence type="ECO:0000256" key="5">
    <source>
        <dbReference type="ARBA" id="ARBA00022485"/>
    </source>
</evidence>
<evidence type="ECO:0000256" key="1">
    <source>
        <dbReference type="ARBA" id="ARBA00000491"/>
    </source>
</evidence>
<dbReference type="PROSITE" id="PS00450">
    <property type="entry name" value="ACONITASE_1"/>
    <property type="match status" value="1"/>
</dbReference>
<comment type="catalytic activity">
    <reaction evidence="1 13">
        <text>(2R,3S)-3-isopropylmalate = (2S)-2-isopropylmalate</text>
        <dbReference type="Rhea" id="RHEA:32287"/>
        <dbReference type="ChEBI" id="CHEBI:1178"/>
        <dbReference type="ChEBI" id="CHEBI:35121"/>
        <dbReference type="EC" id="4.2.1.33"/>
    </reaction>
</comment>
<dbReference type="InterPro" id="IPR004430">
    <property type="entry name" value="3-IsopropMal_deHydase_lsu"/>
</dbReference>